<dbReference type="Gene3D" id="3.40.50.720">
    <property type="entry name" value="NAD(P)-binding Rossmann-like Domain"/>
    <property type="match status" value="1"/>
</dbReference>
<dbReference type="PANTHER" id="PTHR30524:SF0">
    <property type="entry name" value="ALTRONATE OXIDOREDUCTASE-RELATED"/>
    <property type="match status" value="1"/>
</dbReference>
<dbReference type="GO" id="GO:0019592">
    <property type="term" value="P:mannitol catabolic process"/>
    <property type="evidence" value="ECO:0007669"/>
    <property type="project" value="TreeGrafter"/>
</dbReference>
<dbReference type="Proteomes" id="UP000753961">
    <property type="component" value="Unassembled WGS sequence"/>
</dbReference>
<dbReference type="SUPFAM" id="SSF48179">
    <property type="entry name" value="6-phosphogluconate dehydrogenase C-terminal domain-like"/>
    <property type="match status" value="1"/>
</dbReference>
<dbReference type="EC" id="1.1.1.58" evidence="5"/>
<dbReference type="RefSeq" id="WP_222579371.1">
    <property type="nucleotide sequence ID" value="NZ_JAHVHU010000006.1"/>
</dbReference>
<dbReference type="GO" id="GO:0019698">
    <property type="term" value="P:D-galacturonate catabolic process"/>
    <property type="evidence" value="ECO:0007669"/>
    <property type="project" value="TreeGrafter"/>
</dbReference>
<dbReference type="GO" id="GO:0008926">
    <property type="term" value="F:mannitol-1-phosphate 5-dehydrogenase activity"/>
    <property type="evidence" value="ECO:0007669"/>
    <property type="project" value="TreeGrafter"/>
</dbReference>
<feature type="domain" description="Mannitol dehydrogenase C-terminal" evidence="4">
    <location>
        <begin position="273"/>
        <end position="416"/>
    </location>
</feature>
<evidence type="ECO:0000259" key="4">
    <source>
        <dbReference type="Pfam" id="PF08125"/>
    </source>
</evidence>
<dbReference type="InterPro" id="IPR036291">
    <property type="entry name" value="NAD(P)-bd_dom_sf"/>
</dbReference>
<dbReference type="GO" id="GO:0005829">
    <property type="term" value="C:cytosol"/>
    <property type="evidence" value="ECO:0007669"/>
    <property type="project" value="TreeGrafter"/>
</dbReference>
<dbReference type="InterPro" id="IPR013118">
    <property type="entry name" value="Mannitol_DH_C"/>
</dbReference>
<dbReference type="GO" id="GO:0009026">
    <property type="term" value="F:tagaturonate reductase activity"/>
    <property type="evidence" value="ECO:0007669"/>
    <property type="project" value="UniProtKB-EC"/>
</dbReference>
<reference evidence="5" key="1">
    <citation type="submission" date="2021-06" db="EMBL/GenBank/DDBJ databases">
        <title>44 bacteria genomes isolated from Dapeng, Shenzhen.</title>
        <authorList>
            <person name="Zheng W."/>
            <person name="Yu S."/>
            <person name="Huang Y."/>
        </authorList>
    </citation>
    <scope>NUCLEOTIDE SEQUENCE</scope>
    <source>
        <strain evidence="5">DP5N28-2</strain>
    </source>
</reference>
<organism evidence="5 6">
    <name type="scientific">Membranihabitans marinus</name>
    <dbReference type="NCBI Taxonomy" id="1227546"/>
    <lineage>
        <taxon>Bacteria</taxon>
        <taxon>Pseudomonadati</taxon>
        <taxon>Bacteroidota</taxon>
        <taxon>Saprospiria</taxon>
        <taxon>Saprospirales</taxon>
        <taxon>Saprospiraceae</taxon>
        <taxon>Membranihabitans</taxon>
    </lineage>
</organism>
<dbReference type="InterPro" id="IPR008927">
    <property type="entry name" value="6-PGluconate_DH-like_C_sf"/>
</dbReference>
<dbReference type="Gene3D" id="1.10.1040.10">
    <property type="entry name" value="N-(1-d-carboxylethyl)-l-norvaline Dehydrogenase, domain 2"/>
    <property type="match status" value="1"/>
</dbReference>
<dbReference type="NCBIfam" id="NF002969">
    <property type="entry name" value="PRK03643.1"/>
    <property type="match status" value="1"/>
</dbReference>
<dbReference type="EMBL" id="JAHVHU010000006">
    <property type="protein sequence ID" value="MBY5957850.1"/>
    <property type="molecule type" value="Genomic_DNA"/>
</dbReference>
<keyword evidence="6" id="KW-1185">Reference proteome</keyword>
<evidence type="ECO:0000256" key="1">
    <source>
        <dbReference type="ARBA" id="ARBA00023002"/>
    </source>
</evidence>
<name>A0A953HT40_9BACT</name>
<keyword evidence="1 5" id="KW-0560">Oxidoreductase</keyword>
<gene>
    <name evidence="5" type="ORF">KUV50_06900</name>
</gene>
<accession>A0A953HT40</accession>
<evidence type="ECO:0000259" key="3">
    <source>
        <dbReference type="Pfam" id="PF01232"/>
    </source>
</evidence>
<sequence>MKKLTRKKTRLTKIPPERILQFGGGNFLRGFVDWMVDVLNKENIFNGSVVIVKPTPSGDYDELKAQDGLFHVVLDGVKDGKQIHQIDLVQSVSRTIQPYTHWKDFLQTARDPGFRFIVSNTTEAGIAFSKDDQFNDKAPSEFPAKLTRWLYERFTFFGGSPRRGCLILPCELIEQNGSTLQEVVLRYADHWQLGRKFIEWIQDHNYFYNTLVDRIVSGFPTDRAEEIKKSIGYDDKLIVAGEYYHSWIISGNPVLQKEWKLGNAGLNVQFVSNITDYRNLKVRVLNGAHTALVPVGFLAGHKTVDEAVGDEKIEDYLMELLTREVKPTLDFLSTTEVDTFINAVLDRFRNPVLAHQLLDISLNSISKFQARLLPTIEDYIDHTDDLPRRIIFALAAWILFYRGRFHGMDIPLKDDEKHVQFASAIWMAYDEDKIGLITLVDQFLAKFGVNRKLGPYEDIRSLLADDIKSIHKSGVLESLPE</sequence>
<comment type="caution">
    <text evidence="5">The sequence shown here is derived from an EMBL/GenBank/DDBJ whole genome shotgun (WGS) entry which is preliminary data.</text>
</comment>
<dbReference type="SUPFAM" id="SSF51735">
    <property type="entry name" value="NAD(P)-binding Rossmann-fold domains"/>
    <property type="match status" value="1"/>
</dbReference>
<dbReference type="PANTHER" id="PTHR30524">
    <property type="entry name" value="MANNITOL-1-PHOSPHATE 5-DEHYDROGENASE"/>
    <property type="match status" value="1"/>
</dbReference>
<evidence type="ECO:0000313" key="5">
    <source>
        <dbReference type="EMBL" id="MBY5957850.1"/>
    </source>
</evidence>
<keyword evidence="2" id="KW-0520">NAD</keyword>
<evidence type="ECO:0000256" key="2">
    <source>
        <dbReference type="ARBA" id="ARBA00023027"/>
    </source>
</evidence>
<dbReference type="Pfam" id="PF08125">
    <property type="entry name" value="Mannitol_dh_C"/>
    <property type="match status" value="1"/>
</dbReference>
<evidence type="ECO:0000313" key="6">
    <source>
        <dbReference type="Proteomes" id="UP000753961"/>
    </source>
</evidence>
<protein>
    <submittedName>
        <fullName evidence="5">Tagaturonate reductase</fullName>
        <ecNumber evidence="5">1.1.1.58</ecNumber>
    </submittedName>
</protein>
<dbReference type="InterPro" id="IPR013131">
    <property type="entry name" value="Mannitol_DH_N"/>
</dbReference>
<proteinExistence type="predicted"/>
<feature type="domain" description="Mannitol dehydrogenase N-terminal" evidence="3">
    <location>
        <begin position="17"/>
        <end position="260"/>
    </location>
</feature>
<dbReference type="InterPro" id="IPR013328">
    <property type="entry name" value="6PGD_dom2"/>
</dbReference>
<dbReference type="Pfam" id="PF01232">
    <property type="entry name" value="Mannitol_dh"/>
    <property type="match status" value="1"/>
</dbReference>
<dbReference type="AlphaFoldDB" id="A0A953HT40"/>